<dbReference type="Pfam" id="PF20259">
    <property type="entry name" value="tRNA_Me_trans_M"/>
    <property type="match status" value="1"/>
</dbReference>
<dbReference type="Proteomes" id="UP000472262">
    <property type="component" value="Unassembled WGS sequence"/>
</dbReference>
<evidence type="ECO:0000313" key="3">
    <source>
        <dbReference type="Proteomes" id="UP000472262"/>
    </source>
</evidence>
<dbReference type="Ensembl" id="ENSSGRT00000098238.1">
    <property type="protein sequence ID" value="ENSSGRP00000092299.1"/>
    <property type="gene ID" value="ENSSGRG00000046237.1"/>
</dbReference>
<proteinExistence type="predicted"/>
<dbReference type="Gene3D" id="3.40.50.620">
    <property type="entry name" value="HUPs"/>
    <property type="match status" value="1"/>
</dbReference>
<name>A0A672RTX1_SINGR</name>
<reference evidence="2" key="2">
    <citation type="submission" date="2025-09" db="UniProtKB">
        <authorList>
            <consortium name="Ensembl"/>
        </authorList>
    </citation>
    <scope>IDENTIFICATION</scope>
</reference>
<dbReference type="InterPro" id="IPR023382">
    <property type="entry name" value="MnmA-like_central_sf"/>
</dbReference>
<dbReference type="PANTHER" id="PTHR11933:SF5">
    <property type="entry name" value="MITOCHONDRIAL TRNA-SPECIFIC 2-THIOURIDYLASE 1"/>
    <property type="match status" value="1"/>
</dbReference>
<dbReference type="AlphaFoldDB" id="A0A672RTX1"/>
<reference evidence="2" key="1">
    <citation type="submission" date="2025-08" db="UniProtKB">
        <authorList>
            <consortium name="Ensembl"/>
        </authorList>
    </citation>
    <scope>IDENTIFICATION</scope>
</reference>
<protein>
    <submittedName>
        <fullName evidence="2">tRNA 5-methylaminomethyl-2-thiouridylate methyltransferase</fullName>
    </submittedName>
</protein>
<organism evidence="2 3">
    <name type="scientific">Sinocyclocheilus grahami</name>
    <name type="common">Dianchi golden-line fish</name>
    <name type="synonym">Barbus grahami</name>
    <dbReference type="NCBI Taxonomy" id="75366"/>
    <lineage>
        <taxon>Eukaryota</taxon>
        <taxon>Metazoa</taxon>
        <taxon>Chordata</taxon>
        <taxon>Craniata</taxon>
        <taxon>Vertebrata</taxon>
        <taxon>Euteleostomi</taxon>
        <taxon>Actinopterygii</taxon>
        <taxon>Neopterygii</taxon>
        <taxon>Teleostei</taxon>
        <taxon>Ostariophysi</taxon>
        <taxon>Cypriniformes</taxon>
        <taxon>Cyprinidae</taxon>
        <taxon>Cyprininae</taxon>
        <taxon>Sinocyclocheilus</taxon>
    </lineage>
</organism>
<dbReference type="InParanoid" id="A0A672RTX1"/>
<dbReference type="GO" id="GO:0002143">
    <property type="term" value="P:tRNA wobble position uridine thiolation"/>
    <property type="evidence" value="ECO:0007669"/>
    <property type="project" value="TreeGrafter"/>
</dbReference>
<feature type="domain" description="tRNA-specific 2-thiouridylase MnmA-like central" evidence="1">
    <location>
        <begin position="113"/>
        <end position="145"/>
    </location>
</feature>
<keyword evidence="3" id="KW-1185">Reference proteome</keyword>
<dbReference type="SUPFAM" id="SSF52402">
    <property type="entry name" value="Adenine nucleotide alpha hydrolases-like"/>
    <property type="match status" value="1"/>
</dbReference>
<dbReference type="InterPro" id="IPR014729">
    <property type="entry name" value="Rossmann-like_a/b/a_fold"/>
</dbReference>
<dbReference type="InterPro" id="IPR046884">
    <property type="entry name" value="MnmA-like_central"/>
</dbReference>
<dbReference type="PANTHER" id="PTHR11933">
    <property type="entry name" value="TRNA 5-METHYLAMINOMETHYL-2-THIOURIDYLATE -METHYLTRANSFERASE"/>
    <property type="match status" value="1"/>
</dbReference>
<dbReference type="Gene3D" id="2.30.30.280">
    <property type="entry name" value="Adenine nucleotide alpha hydrolases-like domains"/>
    <property type="match status" value="1"/>
</dbReference>
<dbReference type="Pfam" id="PF03054">
    <property type="entry name" value="tRNA_Me_trans"/>
    <property type="match status" value="1"/>
</dbReference>
<evidence type="ECO:0000313" key="2">
    <source>
        <dbReference type="Ensembl" id="ENSSGRP00000092299.1"/>
    </source>
</evidence>
<evidence type="ECO:0000259" key="1">
    <source>
        <dbReference type="Pfam" id="PF20259"/>
    </source>
</evidence>
<accession>A0A672RTX1</accession>
<sequence length="251" mass="28953">MLGHPRRTRMFFNRTVRLYQGTDRLKDQTFFLSQISQDALGHTIFPLAVLTKDFVKKIAAEADFQHVLKKKESMGICFSGERDFENFILEVCLMPLVLFKAIKHKSHILSRWFTLTLGQRAGIGGQVDPWFVVDKDITTGDVFVGPTTNHPALFRDTLQTDRFHWIPVEPPVELIRTQMMECHFCFNNRMPLSDCILEMVFFKFKPDSIVFALQFAIIRLGPTIFTLQKGQNCMSCPPKDTNQQQHPEPVS</sequence>
<dbReference type="GO" id="GO:0016783">
    <property type="term" value="F:sulfurtransferase activity"/>
    <property type="evidence" value="ECO:0007669"/>
    <property type="project" value="InterPro"/>
</dbReference>
<dbReference type="GO" id="GO:0005739">
    <property type="term" value="C:mitochondrion"/>
    <property type="evidence" value="ECO:0007669"/>
    <property type="project" value="TreeGrafter"/>
</dbReference>